<dbReference type="GO" id="GO:0032259">
    <property type="term" value="P:methylation"/>
    <property type="evidence" value="ECO:0007669"/>
    <property type="project" value="UniProtKB-KW"/>
</dbReference>
<dbReference type="PANTHER" id="PTHR33841">
    <property type="entry name" value="DNA METHYLTRANSFERASE YEEA-RELATED"/>
    <property type="match status" value="1"/>
</dbReference>
<dbReference type="InterPro" id="IPR011639">
    <property type="entry name" value="MethylTrfase_TaqI-like_dom"/>
</dbReference>
<evidence type="ECO:0000313" key="7">
    <source>
        <dbReference type="EMBL" id="GAA4401901.1"/>
    </source>
</evidence>
<dbReference type="Gene3D" id="3.40.50.150">
    <property type="entry name" value="Vaccinia Virus protein VP39"/>
    <property type="match status" value="2"/>
</dbReference>
<comment type="caution">
    <text evidence="7">The sequence shown here is derived from an EMBL/GenBank/DDBJ whole genome shotgun (WGS) entry which is preliminary data.</text>
</comment>
<dbReference type="PRINTS" id="PR00507">
    <property type="entry name" value="N12N6MTFRASE"/>
</dbReference>
<proteinExistence type="predicted"/>
<keyword evidence="4" id="KW-0949">S-adenosyl-L-methionine</keyword>
<dbReference type="InterPro" id="IPR029063">
    <property type="entry name" value="SAM-dependent_MTases_sf"/>
</dbReference>
<gene>
    <name evidence="7" type="ORF">GCM10023168_11960</name>
</gene>
<evidence type="ECO:0000256" key="1">
    <source>
        <dbReference type="ARBA" id="ARBA00011900"/>
    </source>
</evidence>
<dbReference type="InterPro" id="IPR050953">
    <property type="entry name" value="N4_N6_ade-DNA_methylase"/>
</dbReference>
<evidence type="ECO:0000259" key="6">
    <source>
        <dbReference type="Pfam" id="PF07669"/>
    </source>
</evidence>
<dbReference type="Proteomes" id="UP001500945">
    <property type="component" value="Unassembled WGS sequence"/>
</dbReference>
<accession>A0ABP8K7K8</accession>
<dbReference type="GO" id="GO:0008168">
    <property type="term" value="F:methyltransferase activity"/>
    <property type="evidence" value="ECO:0007669"/>
    <property type="project" value="UniProtKB-KW"/>
</dbReference>
<dbReference type="PANTHER" id="PTHR33841:SF1">
    <property type="entry name" value="DNA METHYLTRANSFERASE A"/>
    <property type="match status" value="1"/>
</dbReference>
<keyword evidence="2 7" id="KW-0489">Methyltransferase</keyword>
<keyword evidence="3" id="KW-0808">Transferase</keyword>
<reference evidence="8" key="1">
    <citation type="journal article" date="2019" name="Int. J. Syst. Evol. Microbiol.">
        <title>The Global Catalogue of Microorganisms (GCM) 10K type strain sequencing project: providing services to taxonomists for standard genome sequencing and annotation.</title>
        <authorList>
            <consortium name="The Broad Institute Genomics Platform"/>
            <consortium name="The Broad Institute Genome Sequencing Center for Infectious Disease"/>
            <person name="Wu L."/>
            <person name="Ma J."/>
        </authorList>
    </citation>
    <scope>NUCLEOTIDE SEQUENCE [LARGE SCALE GENOMIC DNA]</scope>
    <source>
        <strain evidence="8">JCM 17809</strain>
    </source>
</reference>
<organism evidence="7 8">
    <name type="scientific">Fodinibacter luteus</name>
    <dbReference type="NCBI Taxonomy" id="552064"/>
    <lineage>
        <taxon>Bacteria</taxon>
        <taxon>Bacillati</taxon>
        <taxon>Actinomycetota</taxon>
        <taxon>Actinomycetes</taxon>
        <taxon>Micrococcales</taxon>
        <taxon>Intrasporangiaceae</taxon>
        <taxon>Fodinibacter (ex Wang et al. 2009)</taxon>
    </lineage>
</organism>
<evidence type="ECO:0000256" key="2">
    <source>
        <dbReference type="ARBA" id="ARBA00022603"/>
    </source>
</evidence>
<dbReference type="SUPFAM" id="SSF53335">
    <property type="entry name" value="S-adenosyl-L-methionine-dependent methyltransferases"/>
    <property type="match status" value="1"/>
</dbReference>
<dbReference type="RefSeq" id="WP_345203448.1">
    <property type="nucleotide sequence ID" value="NZ_BAABGM010000007.1"/>
</dbReference>
<dbReference type="EC" id="2.1.1.72" evidence="1"/>
<dbReference type="Pfam" id="PF07669">
    <property type="entry name" value="Eco57I"/>
    <property type="match status" value="1"/>
</dbReference>
<comment type="catalytic activity">
    <reaction evidence="5">
        <text>a 2'-deoxyadenosine in DNA + S-adenosyl-L-methionine = an N(6)-methyl-2'-deoxyadenosine in DNA + S-adenosyl-L-homocysteine + H(+)</text>
        <dbReference type="Rhea" id="RHEA:15197"/>
        <dbReference type="Rhea" id="RHEA-COMP:12418"/>
        <dbReference type="Rhea" id="RHEA-COMP:12419"/>
        <dbReference type="ChEBI" id="CHEBI:15378"/>
        <dbReference type="ChEBI" id="CHEBI:57856"/>
        <dbReference type="ChEBI" id="CHEBI:59789"/>
        <dbReference type="ChEBI" id="CHEBI:90615"/>
        <dbReference type="ChEBI" id="CHEBI:90616"/>
        <dbReference type="EC" id="2.1.1.72"/>
    </reaction>
</comment>
<evidence type="ECO:0000256" key="5">
    <source>
        <dbReference type="ARBA" id="ARBA00047942"/>
    </source>
</evidence>
<feature type="domain" description="Type II methyltransferase M.TaqI-like" evidence="6">
    <location>
        <begin position="545"/>
        <end position="783"/>
    </location>
</feature>
<evidence type="ECO:0000313" key="8">
    <source>
        <dbReference type="Proteomes" id="UP001500945"/>
    </source>
</evidence>
<evidence type="ECO:0000256" key="4">
    <source>
        <dbReference type="ARBA" id="ARBA00022691"/>
    </source>
</evidence>
<keyword evidence="8" id="KW-1185">Reference proteome</keyword>
<dbReference type="EMBL" id="BAABGM010000007">
    <property type="protein sequence ID" value="GAA4401901.1"/>
    <property type="molecule type" value="Genomic_DNA"/>
</dbReference>
<protein>
    <recommendedName>
        <fullName evidence="1">site-specific DNA-methyltransferase (adenine-specific)</fullName>
        <ecNumber evidence="1">2.1.1.72</ecNumber>
    </recommendedName>
</protein>
<sequence>MASDFTTVRTVGGLIPPDLLSRVISGDHQLSGLSSSDYHLAGESPREAANRAWSYLTGVWVAYREALHRLPDGDPAVGLTREKWLLQLLREFGYGRVTTTPAGGLTIADRSFPVSHLWGSTPIHLLGWGVDLDKRTKGVPGAADRAPHAMVQEALNRTDDYLYAFLSNGRVLRLLRDSTSLSGQSYLEFDLEAMFEGEVFSDFVLLFLLLHQSRVEIRAADGAASDCWLETWRTTTIAAGTRALTLLRGGVQAAIEALGTGFLQHPASVELRRRIDEREARVEDLHHALLRLVYRLLFLFVAEDRGALLSVEASTEARKRYVDFFSTARLRRLALRRRGTKHTDLWAALTLVITALGDEKGQPALGLPGIGGLYDPHEADALLMDAQLPNDALLAAVRSLSVVQPKGQPKQSVDYRNLGAEELGSIYESLLELVPRHNSAEQAFTLETLAGNDRKTTGSYYTPSSLIDLVLDEALDPLLDEAERAAEPESALLAMTVCDPACGSGHFLVAAARRIAERLATVRTGETDLTPSDVQDALHDVVGRCIYGVDLNPMAAELAKVSLWLEAMTPGRPLSFLDSHIKVGNALLGTTPALLAQGIPDDAFVALTGDDKRVVTTLKKQNKRERDEGQDSLFDATEAAVSNADLRSALSDAVPKKVRSLVDIHEASRRYAAYLFSPELARERLRADAWCGAFVQPKTDVDVPITTSTIRAIEEGTVDERHSSAVQARAAEYRFFHWWLEFPEVFEVSAATATEPNGSRGGFTAMVGNPPWERIKLQEQEFFAQRDATVASAANAVARKRLIKTLSETNPILSAEWEAASRQAEAMTHLIRKSGRYPLCGVGDINTYSIFAELFRSSIARNGRLGIITPTGLATDATTSAFFADTVKHQRLAAFYDFENEAKIFQGVHNQFRFALTAITGGTPVHDVHLAFYTRYVADTIARRYALSPEEVLMLNPNTGTLPVFRTRRDAEITLGIYRRFPVLVNDADNTNPWGLRFASLFHMANDSGLFETEESLSDYGAEFDGWAWSKGPKKWLPLYEAKMLSHWDHRYSTYEGATQAQLNKGTLPRLTDSQHDDPTKEPLARYWVAEPDVAEAIGDRWDRGWFLGWRDITNASNERTFILSAIPRSAVGARFNLILPGDKSNAPNLQAALSSYISDFIARQKMSGAALTQFIIKQLACPAPEDFTVPLPGVSDSSLACWIRSRLPELTYTSRRIAAYARDCTGAEPASDLGPPFRWIPERREALRAELDAAMFHLYGLARDEVAHVMDSFFVVRKYDERDHGEFRTKRLILEIYDAMAEAAAGGGVYESLLDPPAGEGPRHAAREE</sequence>
<name>A0ABP8K7K8_9MICO</name>
<evidence type="ECO:0000256" key="3">
    <source>
        <dbReference type="ARBA" id="ARBA00022679"/>
    </source>
</evidence>